<feature type="compositionally biased region" description="Polar residues" evidence="1">
    <location>
        <begin position="219"/>
        <end position="230"/>
    </location>
</feature>
<dbReference type="OrthoDB" id="10410950at2759"/>
<comment type="caution">
    <text evidence="2">The sequence shown here is derived from an EMBL/GenBank/DDBJ whole genome shotgun (WGS) entry which is preliminary data.</text>
</comment>
<accession>A0A016SZK4</accession>
<evidence type="ECO:0000313" key="3">
    <source>
        <dbReference type="Proteomes" id="UP000024635"/>
    </source>
</evidence>
<sequence length="317" mass="33115">MSETTVLVPAQPVQVVQTQSVVPNLVQVAPVAPQVVVATARPSGVIHTGAVSGSIGKIGDQTFIATSQPAQIIHVQTVGQNAAGSSSQSSQTANGTVVTRTETVSLNAGQVSPQKTVLLTSQPSQLIHVQPVNDNVAVVPQTFISSGSQSGSIVSATAAPQIFFATAIPGQVSPTQTLTANVVGQPALTETRSEYLIKSAVQVQEGQKPTGKTELASGGSASKSTTITVTETREEPEDGLDYGQSAADIMDTAVLGREIEVDTVPEEDAKKTSGNGYNRRESNANLGRKKASGIVQHVQDAAVDLMDDWQNSYRRFW</sequence>
<organism evidence="2 3">
    <name type="scientific">Ancylostoma ceylanicum</name>
    <dbReference type="NCBI Taxonomy" id="53326"/>
    <lineage>
        <taxon>Eukaryota</taxon>
        <taxon>Metazoa</taxon>
        <taxon>Ecdysozoa</taxon>
        <taxon>Nematoda</taxon>
        <taxon>Chromadorea</taxon>
        <taxon>Rhabditida</taxon>
        <taxon>Rhabditina</taxon>
        <taxon>Rhabditomorpha</taxon>
        <taxon>Strongyloidea</taxon>
        <taxon>Ancylostomatidae</taxon>
        <taxon>Ancylostomatinae</taxon>
        <taxon>Ancylostoma</taxon>
    </lineage>
</organism>
<gene>
    <name evidence="2" type="primary">Acey_s0155.g3039</name>
    <name evidence="2" type="ORF">Y032_0155g3039</name>
</gene>
<feature type="region of interest" description="Disordered" evidence="1">
    <location>
        <begin position="265"/>
        <end position="284"/>
    </location>
</feature>
<dbReference type="AlphaFoldDB" id="A0A016SZK4"/>
<protein>
    <submittedName>
        <fullName evidence="2">Uncharacterized protein</fullName>
    </submittedName>
</protein>
<feature type="region of interest" description="Disordered" evidence="1">
    <location>
        <begin position="204"/>
        <end position="242"/>
    </location>
</feature>
<evidence type="ECO:0000256" key="1">
    <source>
        <dbReference type="SAM" id="MobiDB-lite"/>
    </source>
</evidence>
<dbReference type="EMBL" id="JARK01001491">
    <property type="protein sequence ID" value="EYB95821.1"/>
    <property type="molecule type" value="Genomic_DNA"/>
</dbReference>
<dbReference type="Proteomes" id="UP000024635">
    <property type="component" value="Unassembled WGS sequence"/>
</dbReference>
<reference evidence="3" key="1">
    <citation type="journal article" date="2015" name="Nat. Genet.">
        <title>The genome and transcriptome of the zoonotic hookworm Ancylostoma ceylanicum identify infection-specific gene families.</title>
        <authorList>
            <person name="Schwarz E.M."/>
            <person name="Hu Y."/>
            <person name="Antoshechkin I."/>
            <person name="Miller M.M."/>
            <person name="Sternberg P.W."/>
            <person name="Aroian R.V."/>
        </authorList>
    </citation>
    <scope>NUCLEOTIDE SEQUENCE</scope>
    <source>
        <strain evidence="3">HY135</strain>
    </source>
</reference>
<name>A0A016SZK4_9BILA</name>
<proteinExistence type="predicted"/>
<keyword evidence="3" id="KW-1185">Reference proteome</keyword>
<evidence type="ECO:0000313" key="2">
    <source>
        <dbReference type="EMBL" id="EYB95821.1"/>
    </source>
</evidence>